<accession>A0A7S8IE49</accession>
<keyword evidence="2" id="KW-0677">Repeat</keyword>
<gene>
    <name evidence="4" type="ORF">G4Y79_20545</name>
</gene>
<dbReference type="InterPro" id="IPR013783">
    <property type="entry name" value="Ig-like_fold"/>
</dbReference>
<dbReference type="InterPro" id="IPR013979">
    <property type="entry name" value="TIF_beta_prop-like"/>
</dbReference>
<organism evidence="4 5">
    <name type="scientific">Phototrophicus methaneseepsis</name>
    <dbReference type="NCBI Taxonomy" id="2710758"/>
    <lineage>
        <taxon>Bacteria</taxon>
        <taxon>Bacillati</taxon>
        <taxon>Chloroflexota</taxon>
        <taxon>Candidatus Thermofontia</taxon>
        <taxon>Phototrophicales</taxon>
        <taxon>Phototrophicaceae</taxon>
        <taxon>Phototrophicus</taxon>
    </lineage>
</organism>
<proteinExistence type="predicted"/>
<dbReference type="Gene3D" id="2.130.10.10">
    <property type="entry name" value="YVTN repeat-like/Quinoprotein amine dehydrogenase"/>
    <property type="match status" value="2"/>
</dbReference>
<dbReference type="AlphaFoldDB" id="A0A7S8IE49"/>
<evidence type="ECO:0000313" key="5">
    <source>
        <dbReference type="Proteomes" id="UP000594468"/>
    </source>
</evidence>
<dbReference type="InterPro" id="IPR051350">
    <property type="entry name" value="WD_repeat-ST_regulator"/>
</dbReference>
<reference evidence="4 5" key="1">
    <citation type="submission" date="2020-02" db="EMBL/GenBank/DDBJ databases">
        <authorList>
            <person name="Zheng R.K."/>
            <person name="Sun C.M."/>
        </authorList>
    </citation>
    <scope>NUCLEOTIDE SEQUENCE [LARGE SCALE GENOMIC DNA]</scope>
    <source>
        <strain evidence="5">rifampicinis</strain>
    </source>
</reference>
<dbReference type="KEGG" id="pmet:G4Y79_20545"/>
<dbReference type="RefSeq" id="WP_195170118.1">
    <property type="nucleotide sequence ID" value="NZ_CP062983.1"/>
</dbReference>
<evidence type="ECO:0000256" key="1">
    <source>
        <dbReference type="ARBA" id="ARBA00022574"/>
    </source>
</evidence>
<dbReference type="Pfam" id="PF00400">
    <property type="entry name" value="WD40"/>
    <property type="match status" value="1"/>
</dbReference>
<keyword evidence="1" id="KW-0853">WD repeat</keyword>
<dbReference type="PANTHER" id="PTHR22838:SF0">
    <property type="entry name" value="WD REPEAT-CONTAINING PROTEIN 26"/>
    <property type="match status" value="1"/>
</dbReference>
<dbReference type="InterPro" id="IPR001680">
    <property type="entry name" value="WD40_rpt"/>
</dbReference>
<dbReference type="SMART" id="SM00320">
    <property type="entry name" value="WD40"/>
    <property type="match status" value="3"/>
</dbReference>
<sequence length="518" mass="56046">MNLYRGLSFVIVLIGLLSLNNIANAQYPPVNIIDFAEVQSLAWSPDGNYLVTGNLGGLVLWDGNALTLIKRIPLQSDFDPVVAPHVRSIAWSPDSDQLAVRLSYELGSHLQIIDIPSGNVFISGIDSGRSDGLDWSPDGSRLAVIFQRGLNEAIEIRFLDATTGQQLSSVDVASFGSLGRVSWSPDGSLIAANYAGRTETYLFVWDGNTGELYQQISTDGNIRDFDWNPSSTQIATSVVSTQNRDDRTLQLWDVSTGALANEYHLDLIGDIDWHPSENLIAAVRNVSETGAITIDMSTGEIVTESQGRLFPLDWKPDGSGFVTIDRSVPLFTTSGGITLPQHAITLGFGTYNNSSGAYPQDMLPGEQNIIVNLADIEQLEDTYLVVYTNPRNIVESMSITLNGETFIANEMPYSIPLPGVGSYTISATPYLEDNAQGEAGTPLTITFEIINTSQSAPTANAGTDQTTTAELSGSALVTLDGSDSSDSDGTIVDYVWTEDEVDLANRYLRRARIPDLGQ</sequence>
<evidence type="ECO:0000256" key="2">
    <source>
        <dbReference type="ARBA" id="ARBA00022737"/>
    </source>
</evidence>
<dbReference type="InterPro" id="IPR015943">
    <property type="entry name" value="WD40/YVTN_repeat-like_dom_sf"/>
</dbReference>
<dbReference type="SUPFAM" id="SSF82171">
    <property type="entry name" value="DPP6 N-terminal domain-like"/>
    <property type="match status" value="1"/>
</dbReference>
<evidence type="ECO:0000313" key="4">
    <source>
        <dbReference type="EMBL" id="QPC82049.1"/>
    </source>
</evidence>
<keyword evidence="5" id="KW-1185">Reference proteome</keyword>
<feature type="domain" description="Translation initiation factor beta propellor-like" evidence="3">
    <location>
        <begin position="130"/>
        <end position="265"/>
    </location>
</feature>
<evidence type="ECO:0000259" key="3">
    <source>
        <dbReference type="Pfam" id="PF08662"/>
    </source>
</evidence>
<protein>
    <submittedName>
        <fullName evidence="4">WD40 repeat domain-containing protein</fullName>
    </submittedName>
</protein>
<dbReference type="Gene3D" id="2.60.40.10">
    <property type="entry name" value="Immunoglobulins"/>
    <property type="match status" value="1"/>
</dbReference>
<name>A0A7S8IE49_9CHLR</name>
<dbReference type="PANTHER" id="PTHR22838">
    <property type="entry name" value="WD REPEAT PROTEIN 26-RELATED"/>
    <property type="match status" value="1"/>
</dbReference>
<dbReference type="EMBL" id="CP062983">
    <property type="protein sequence ID" value="QPC82049.1"/>
    <property type="molecule type" value="Genomic_DNA"/>
</dbReference>
<dbReference type="Proteomes" id="UP000594468">
    <property type="component" value="Chromosome"/>
</dbReference>
<dbReference type="Pfam" id="PF08662">
    <property type="entry name" value="eIF2A"/>
    <property type="match status" value="1"/>
</dbReference>